<evidence type="ECO:0000256" key="3">
    <source>
        <dbReference type="SAM" id="MobiDB-lite"/>
    </source>
</evidence>
<evidence type="ECO:0000256" key="1">
    <source>
        <dbReference type="ARBA" id="ARBA00004236"/>
    </source>
</evidence>
<sequence>MNLNTNRKEKDRIREEKPTSFSNCGVMMEEEGSVGPKTKVEEELTDSGHLVKKSSNTGSSTAGGFFLDEIETYSSSDSDVDIDRIPLPDRATHLKPLHIDSNKVRLFCSEDMILYTENFKEENLIGNTQFGKLYRGRMALEGTAVGSRPVTIKIWDEKSDRLVLWDEEYRMVLEEVSFLTHSDVTHQGLAKVIGYCCEGEMKAIVYDLDPRETLDNYIKREGVSWYETIDIARKFAYLLDYLHDEGYLVFNIDAAHIVLDEKCNPLLVDFGLLSGGIIGEMNFAKNFVDMSPFYCDVHYARTGIRGQTCDVFSYGILLLALVAKRTYDVIGSGRKMRYSMDWLKIDHNAGRPIIHSRFMQQEDYSDDDGVKITELCLRCLNEKPASRPEMDEVVRILGSSTLFAAK</sequence>
<dbReference type="InterPro" id="IPR011009">
    <property type="entry name" value="Kinase-like_dom_sf"/>
</dbReference>
<gene>
    <name evidence="5" type="ORF">ACH5RR_032646</name>
</gene>
<keyword evidence="2" id="KW-0472">Membrane</keyword>
<dbReference type="GO" id="GO:0005886">
    <property type="term" value="C:plasma membrane"/>
    <property type="evidence" value="ECO:0007669"/>
    <property type="project" value="UniProtKB-SubCell"/>
</dbReference>
<dbReference type="PROSITE" id="PS50011">
    <property type="entry name" value="PROTEIN_KINASE_DOM"/>
    <property type="match status" value="1"/>
</dbReference>
<dbReference type="SUPFAM" id="SSF56112">
    <property type="entry name" value="Protein kinase-like (PK-like)"/>
    <property type="match status" value="1"/>
</dbReference>
<comment type="subcellular location">
    <subcellularLocation>
        <location evidence="1">Cell membrane</location>
    </subcellularLocation>
</comment>
<feature type="region of interest" description="Disordered" evidence="3">
    <location>
        <begin position="1"/>
        <end position="57"/>
    </location>
</feature>
<evidence type="ECO:0000259" key="4">
    <source>
        <dbReference type="PROSITE" id="PS50011"/>
    </source>
</evidence>
<protein>
    <recommendedName>
        <fullName evidence="4">Protein kinase domain-containing protein</fullName>
    </recommendedName>
</protein>
<dbReference type="EMBL" id="JBJUIK010000013">
    <property type="protein sequence ID" value="KAL3507264.1"/>
    <property type="molecule type" value="Genomic_DNA"/>
</dbReference>
<dbReference type="Proteomes" id="UP001630127">
    <property type="component" value="Unassembled WGS sequence"/>
</dbReference>
<name>A0ABD2YMW2_9GENT</name>
<organism evidence="5 6">
    <name type="scientific">Cinchona calisaya</name>
    <dbReference type="NCBI Taxonomy" id="153742"/>
    <lineage>
        <taxon>Eukaryota</taxon>
        <taxon>Viridiplantae</taxon>
        <taxon>Streptophyta</taxon>
        <taxon>Embryophyta</taxon>
        <taxon>Tracheophyta</taxon>
        <taxon>Spermatophyta</taxon>
        <taxon>Magnoliopsida</taxon>
        <taxon>eudicotyledons</taxon>
        <taxon>Gunneridae</taxon>
        <taxon>Pentapetalae</taxon>
        <taxon>asterids</taxon>
        <taxon>lamiids</taxon>
        <taxon>Gentianales</taxon>
        <taxon>Rubiaceae</taxon>
        <taxon>Cinchonoideae</taxon>
        <taxon>Cinchoneae</taxon>
        <taxon>Cinchona</taxon>
    </lineage>
</organism>
<evidence type="ECO:0000313" key="5">
    <source>
        <dbReference type="EMBL" id="KAL3507264.1"/>
    </source>
</evidence>
<keyword evidence="6" id="KW-1185">Reference proteome</keyword>
<reference evidence="5 6" key="1">
    <citation type="submission" date="2024-11" db="EMBL/GenBank/DDBJ databases">
        <title>A near-complete genome assembly of Cinchona calisaya.</title>
        <authorList>
            <person name="Lian D.C."/>
            <person name="Zhao X.W."/>
            <person name="Wei L."/>
        </authorList>
    </citation>
    <scope>NUCLEOTIDE SEQUENCE [LARGE SCALE GENOMIC DNA]</scope>
    <source>
        <tissue evidence="5">Nenye</tissue>
    </source>
</reference>
<dbReference type="Gene3D" id="1.10.510.10">
    <property type="entry name" value="Transferase(Phosphotransferase) domain 1"/>
    <property type="match status" value="1"/>
</dbReference>
<keyword evidence="2" id="KW-1003">Cell membrane</keyword>
<feature type="compositionally biased region" description="Basic and acidic residues" evidence="3">
    <location>
        <begin position="1"/>
        <end position="18"/>
    </location>
</feature>
<feature type="domain" description="Protein kinase" evidence="4">
    <location>
        <begin position="119"/>
        <end position="403"/>
    </location>
</feature>
<dbReference type="InterPro" id="IPR000719">
    <property type="entry name" value="Prot_kinase_dom"/>
</dbReference>
<dbReference type="InterPro" id="IPR001245">
    <property type="entry name" value="Ser-Thr/Tyr_kinase_cat_dom"/>
</dbReference>
<proteinExistence type="predicted"/>
<dbReference type="InterPro" id="IPR050823">
    <property type="entry name" value="Plant_Ser_Thr_Prot_Kinase"/>
</dbReference>
<dbReference type="PANTHER" id="PTHR45621">
    <property type="entry name" value="OS01G0588500 PROTEIN-RELATED"/>
    <property type="match status" value="1"/>
</dbReference>
<dbReference type="AlphaFoldDB" id="A0ABD2YMW2"/>
<comment type="caution">
    <text evidence="5">The sequence shown here is derived from an EMBL/GenBank/DDBJ whole genome shotgun (WGS) entry which is preliminary data.</text>
</comment>
<dbReference type="Gene3D" id="3.30.200.20">
    <property type="entry name" value="Phosphorylase Kinase, domain 1"/>
    <property type="match status" value="1"/>
</dbReference>
<evidence type="ECO:0000313" key="6">
    <source>
        <dbReference type="Proteomes" id="UP001630127"/>
    </source>
</evidence>
<evidence type="ECO:0000256" key="2">
    <source>
        <dbReference type="ARBA" id="ARBA00022475"/>
    </source>
</evidence>
<accession>A0ABD2YMW2</accession>
<dbReference type="Pfam" id="PF07714">
    <property type="entry name" value="PK_Tyr_Ser-Thr"/>
    <property type="match status" value="1"/>
</dbReference>